<evidence type="ECO:0000313" key="5">
    <source>
        <dbReference type="Proteomes" id="UP000292085"/>
    </source>
</evidence>
<sequence length="688" mass="71830">MPERRTLYRIALVASGAIAAVAGACVFAFGAITPARADAGNARGELAQSLTLLDAGNYSAARLHAQLAIKADPNWGLAHAVLARAYLALGDGTSAEGELDRARDDGFDPGRAHQLYAHAALLEGDPDRALAEAAKAQPRFAGYAVRIAALALAAKGHGPEGEALLGRLLDANPGDGAGWADLGRIRFAAGNLAGAIDATARAVHASPNNLAALTLRGELVRAQYGLVAALPWFEAALSHDAYYYDALIDYAATLGDVGRYQDMLAATRKALDARPDDARAYYLQAVLAARAGKYDLARTLLTRTANTLGDVPGVRLLGGMLAYQAGAYQQAIDQWSALASQQPMNLTAKRLLGLATLRAGDARGALAALRPAALRGDADSYTLTLVARAFEQSGERNWAAPYLDRSFWPARPGAAPFGTDDTPAALSAAAAAQPGEPVARLGAVRGLLEAGNQNGALGEAQAITHILPGAPATWLALGDTLAAMGRFGEAARAYTRAADIRFDEPTMLRMVDALDRAAQRPAALDALTKFLSQNPQSIAAQRIAAHWQIAAGQYDDAIDTLEGLRQQIGDRDAAMLAELAFAYTGDGDADTGRSYAKAAYALAPMNPAATDAYGWALYQLGKTDLALQLFQKAVAIAPGDATLRWHLGQALGDLNRNGEAAAQIRAALADPGFTDRAAATAALKALNT</sequence>
<proteinExistence type="predicted"/>
<dbReference type="PANTHER" id="PTHR45586">
    <property type="entry name" value="TPR REPEAT-CONTAINING PROTEIN PA4667"/>
    <property type="match status" value="1"/>
</dbReference>
<comment type="caution">
    <text evidence="4">The sequence shown here is derived from an EMBL/GenBank/DDBJ whole genome shotgun (WGS) entry which is preliminary data.</text>
</comment>
<dbReference type="AlphaFoldDB" id="A0A4Q6XUC7"/>
<gene>
    <name evidence="4" type="ORF">EWE75_12575</name>
</gene>
<keyword evidence="5" id="KW-1185">Reference proteome</keyword>
<dbReference type="RefSeq" id="WP_130157961.1">
    <property type="nucleotide sequence ID" value="NZ_SGIS01000017.1"/>
</dbReference>
<feature type="repeat" description="TPR" evidence="3">
    <location>
        <begin position="607"/>
        <end position="640"/>
    </location>
</feature>
<dbReference type="Pfam" id="PF13181">
    <property type="entry name" value="TPR_8"/>
    <property type="match status" value="1"/>
</dbReference>
<keyword evidence="2 3" id="KW-0802">TPR repeat</keyword>
<dbReference type="InterPro" id="IPR019734">
    <property type="entry name" value="TPR_rpt"/>
</dbReference>
<evidence type="ECO:0000313" key="4">
    <source>
        <dbReference type="EMBL" id="RZF64173.1"/>
    </source>
</evidence>
<feature type="repeat" description="TPR" evidence="3">
    <location>
        <begin position="176"/>
        <end position="209"/>
    </location>
</feature>
<keyword evidence="1" id="KW-0677">Repeat</keyword>
<name>A0A4Q6XUC7_9SPHN</name>
<dbReference type="EMBL" id="SGIS01000017">
    <property type="protein sequence ID" value="RZF64173.1"/>
    <property type="molecule type" value="Genomic_DNA"/>
</dbReference>
<dbReference type="SMART" id="SM00028">
    <property type="entry name" value="TPR"/>
    <property type="match status" value="9"/>
</dbReference>
<accession>A0A4Q6XUC7</accession>
<organism evidence="4 5">
    <name type="scientific">Sphingomonas populi</name>
    <dbReference type="NCBI Taxonomy" id="2484750"/>
    <lineage>
        <taxon>Bacteria</taxon>
        <taxon>Pseudomonadati</taxon>
        <taxon>Pseudomonadota</taxon>
        <taxon>Alphaproteobacteria</taxon>
        <taxon>Sphingomonadales</taxon>
        <taxon>Sphingomonadaceae</taxon>
        <taxon>Sphingomonas</taxon>
    </lineage>
</organism>
<evidence type="ECO:0000256" key="1">
    <source>
        <dbReference type="ARBA" id="ARBA00022737"/>
    </source>
</evidence>
<dbReference type="PANTHER" id="PTHR45586:SF1">
    <property type="entry name" value="LIPOPOLYSACCHARIDE ASSEMBLY PROTEIN B"/>
    <property type="match status" value="1"/>
</dbReference>
<dbReference type="OrthoDB" id="7259535at2"/>
<dbReference type="Proteomes" id="UP000292085">
    <property type="component" value="Unassembled WGS sequence"/>
</dbReference>
<feature type="repeat" description="TPR" evidence="3">
    <location>
        <begin position="471"/>
        <end position="504"/>
    </location>
</feature>
<dbReference type="SUPFAM" id="SSF48452">
    <property type="entry name" value="TPR-like"/>
    <property type="match status" value="3"/>
</dbReference>
<dbReference type="Pfam" id="PF13432">
    <property type="entry name" value="TPR_16"/>
    <property type="match status" value="4"/>
</dbReference>
<dbReference type="PROSITE" id="PS50005">
    <property type="entry name" value="TPR"/>
    <property type="match status" value="3"/>
</dbReference>
<protein>
    <submittedName>
        <fullName evidence="4">Tetratricopeptide repeat protein</fullName>
    </submittedName>
</protein>
<evidence type="ECO:0000256" key="2">
    <source>
        <dbReference type="ARBA" id="ARBA00022803"/>
    </source>
</evidence>
<dbReference type="PROSITE" id="PS51257">
    <property type="entry name" value="PROKAR_LIPOPROTEIN"/>
    <property type="match status" value="1"/>
</dbReference>
<dbReference type="Gene3D" id="1.25.40.10">
    <property type="entry name" value="Tetratricopeptide repeat domain"/>
    <property type="match status" value="4"/>
</dbReference>
<evidence type="ECO:0000256" key="3">
    <source>
        <dbReference type="PROSITE-ProRule" id="PRU00339"/>
    </source>
</evidence>
<dbReference type="InterPro" id="IPR051012">
    <property type="entry name" value="CellSynth/LPSAsmb/PSIAsmb"/>
</dbReference>
<dbReference type="Pfam" id="PF14559">
    <property type="entry name" value="TPR_19"/>
    <property type="match status" value="1"/>
</dbReference>
<reference evidence="4 5" key="1">
    <citation type="submission" date="2019-02" db="EMBL/GenBank/DDBJ databases">
        <authorList>
            <person name="Li Y."/>
        </authorList>
    </citation>
    <scope>NUCLEOTIDE SEQUENCE [LARGE SCALE GENOMIC DNA]</scope>
    <source>
        <strain evidence="4 5">3-7</strain>
    </source>
</reference>
<dbReference type="InterPro" id="IPR011990">
    <property type="entry name" value="TPR-like_helical_dom_sf"/>
</dbReference>